<dbReference type="PANTHER" id="PTHR45808:SF2">
    <property type="entry name" value="RHO GTPASE-ACTIVATING PROTEIN 68F"/>
    <property type="match status" value="1"/>
</dbReference>
<dbReference type="PROSITE" id="PS50238">
    <property type="entry name" value="RHOGAP"/>
    <property type="match status" value="1"/>
</dbReference>
<comment type="caution">
    <text evidence="3">The sequence shown here is derived from an EMBL/GenBank/DDBJ whole genome shotgun (WGS) entry which is preliminary data.</text>
</comment>
<gene>
    <name evidence="3" type="ORF">LY90DRAFT_667107</name>
</gene>
<dbReference type="EMBL" id="MCOG01000039">
    <property type="protein sequence ID" value="ORY72519.1"/>
    <property type="molecule type" value="Genomic_DNA"/>
</dbReference>
<evidence type="ECO:0000256" key="1">
    <source>
        <dbReference type="SAM" id="MobiDB-lite"/>
    </source>
</evidence>
<sequence length="612" mass="70464">MPLCCCCCCGDKNLIFGRSIEDMLDNGMTVPVEIQKFVNYLSERNAIQYKEFFLKSSDPKENNKLIKKINKAGKIDLKDAHDIHVVVSVFIEFLRRMPGRVISKEQFGNFQYISGKGKRRDIKKVQKGLETLPKSRYETLRYLMRFFTGNTGSININLSDILIIVPIIASALIETSNDYTLMSKIYKNGNVINYAPSTDNLNAIESGRKRENVIRLLISNYSKFFDNEEQEESREEFEYDPDDEYETPNYKSYPEYDTSALPRVHVRVSSKQVRSRSPSPSPSPISTLNEKYDLYSSDDNRSKYVSSGTLDKNDFSIKNVKYNIIDGKIHLSFTITAPESLSQDINLDIPQSGTGMASIRNASLDNDSSTQLFRVTSFTEGPKLNKVSEYQSDSDSTIDNPKNLDIKLNLPVLQDKKYKNSNSYPNSFQNSNSFININYPNDNKGLGTQSIVVQPDESVITELQLFLKATRRYLYDLQSFPTGHIRELFKFSKERYKLIKEVLADDPYINLEPIVSSQLFGPNKCFVPYEGLDNLSPAQQTLMEYDLFKKSNNIEEFVFQKSVEHCQMEKEFLYQRLIALKDNIITENDRHILHELNKIYNSIRENIKKNQN</sequence>
<feature type="compositionally biased region" description="Acidic residues" evidence="1">
    <location>
        <begin position="227"/>
        <end position="246"/>
    </location>
</feature>
<accession>A0A1Y2ELX7</accession>
<keyword evidence="4" id="KW-1185">Reference proteome</keyword>
<dbReference type="STRING" id="1754190.A0A1Y2ELX7"/>
<dbReference type="PANTHER" id="PTHR45808">
    <property type="entry name" value="RHO GTPASE-ACTIVATING PROTEIN 68F"/>
    <property type="match status" value="1"/>
</dbReference>
<dbReference type="SUPFAM" id="SSF48350">
    <property type="entry name" value="GTPase activation domain, GAP"/>
    <property type="match status" value="1"/>
</dbReference>
<evidence type="ECO:0000313" key="4">
    <source>
        <dbReference type="Proteomes" id="UP000193920"/>
    </source>
</evidence>
<feature type="region of interest" description="Disordered" evidence="1">
    <location>
        <begin position="227"/>
        <end position="293"/>
    </location>
</feature>
<evidence type="ECO:0000259" key="2">
    <source>
        <dbReference type="PROSITE" id="PS50238"/>
    </source>
</evidence>
<feature type="domain" description="Rho-GAP" evidence="2">
    <location>
        <begin position="18"/>
        <end position="225"/>
    </location>
</feature>
<evidence type="ECO:0000313" key="3">
    <source>
        <dbReference type="EMBL" id="ORY72519.1"/>
    </source>
</evidence>
<protein>
    <submittedName>
        <fullName evidence="3">Rho GTPase activation protein</fullName>
    </submittedName>
</protein>
<dbReference type="InterPro" id="IPR000198">
    <property type="entry name" value="RhoGAP_dom"/>
</dbReference>
<dbReference type="GO" id="GO:0007264">
    <property type="term" value="P:small GTPase-mediated signal transduction"/>
    <property type="evidence" value="ECO:0007669"/>
    <property type="project" value="TreeGrafter"/>
</dbReference>
<proteinExistence type="predicted"/>
<organism evidence="3 4">
    <name type="scientific">Neocallimastix californiae</name>
    <dbReference type="NCBI Taxonomy" id="1754190"/>
    <lineage>
        <taxon>Eukaryota</taxon>
        <taxon>Fungi</taxon>
        <taxon>Fungi incertae sedis</taxon>
        <taxon>Chytridiomycota</taxon>
        <taxon>Chytridiomycota incertae sedis</taxon>
        <taxon>Neocallimastigomycetes</taxon>
        <taxon>Neocallimastigales</taxon>
        <taxon>Neocallimastigaceae</taxon>
        <taxon>Neocallimastix</taxon>
    </lineage>
</organism>
<dbReference type="AlphaFoldDB" id="A0A1Y2ELX7"/>
<dbReference type="Proteomes" id="UP000193920">
    <property type="component" value="Unassembled WGS sequence"/>
</dbReference>
<dbReference type="Gene3D" id="1.10.555.10">
    <property type="entry name" value="Rho GTPase activation protein"/>
    <property type="match status" value="1"/>
</dbReference>
<dbReference type="GO" id="GO:0005096">
    <property type="term" value="F:GTPase activator activity"/>
    <property type="evidence" value="ECO:0007669"/>
    <property type="project" value="TreeGrafter"/>
</dbReference>
<dbReference type="Pfam" id="PF00620">
    <property type="entry name" value="RhoGAP"/>
    <property type="match status" value="1"/>
</dbReference>
<dbReference type="OrthoDB" id="10436465at2759"/>
<name>A0A1Y2ELX7_9FUNG</name>
<dbReference type="SMART" id="SM00324">
    <property type="entry name" value="RhoGAP"/>
    <property type="match status" value="1"/>
</dbReference>
<feature type="compositionally biased region" description="Low complexity" evidence="1">
    <location>
        <begin position="267"/>
        <end position="278"/>
    </location>
</feature>
<dbReference type="InterPro" id="IPR008936">
    <property type="entry name" value="Rho_GTPase_activation_prot"/>
</dbReference>
<dbReference type="GO" id="GO:0005737">
    <property type="term" value="C:cytoplasm"/>
    <property type="evidence" value="ECO:0007669"/>
    <property type="project" value="TreeGrafter"/>
</dbReference>
<reference evidence="3 4" key="1">
    <citation type="submission" date="2016-08" db="EMBL/GenBank/DDBJ databases">
        <title>A Parts List for Fungal Cellulosomes Revealed by Comparative Genomics.</title>
        <authorList>
            <consortium name="DOE Joint Genome Institute"/>
            <person name="Haitjema C.H."/>
            <person name="Gilmore S.P."/>
            <person name="Henske J.K."/>
            <person name="Solomon K.V."/>
            <person name="De Groot R."/>
            <person name="Kuo A."/>
            <person name="Mondo S.J."/>
            <person name="Salamov A.A."/>
            <person name="Labutti K."/>
            <person name="Zhao Z."/>
            <person name="Chiniquy J."/>
            <person name="Barry K."/>
            <person name="Brewer H.M."/>
            <person name="Purvine S.O."/>
            <person name="Wright A.T."/>
            <person name="Boxma B."/>
            <person name="Van Alen T."/>
            <person name="Hackstein J.H."/>
            <person name="Baker S.E."/>
            <person name="Grigoriev I.V."/>
            <person name="O'Malley M.A."/>
        </authorList>
    </citation>
    <scope>NUCLEOTIDE SEQUENCE [LARGE SCALE GENOMIC DNA]</scope>
    <source>
        <strain evidence="3 4">G1</strain>
    </source>
</reference>